<keyword evidence="2 5" id="KW-0479">Metal-binding</keyword>
<evidence type="ECO:0000256" key="5">
    <source>
        <dbReference type="PIRSR" id="PIRSR000018-51"/>
    </source>
</evidence>
<feature type="binding site" description="covalent" evidence="4">
    <location>
        <position position="57"/>
    </location>
    <ligand>
        <name>heme c</name>
        <dbReference type="ChEBI" id="CHEBI:61717"/>
        <label>1</label>
    </ligand>
</feature>
<dbReference type="InterPro" id="IPR036909">
    <property type="entry name" value="Cyt_c-like_dom_sf"/>
</dbReference>
<feature type="binding site" description="axial binding residue" evidence="5">
    <location>
        <position position="204"/>
    </location>
    <ligand>
        <name>heme c</name>
        <dbReference type="ChEBI" id="CHEBI:61717"/>
        <label>2</label>
    </ligand>
    <ligandPart>
        <name>Fe</name>
        <dbReference type="ChEBI" id="CHEBI:18248"/>
    </ligandPart>
</feature>
<dbReference type="Proteomes" id="UP000285190">
    <property type="component" value="Unassembled WGS sequence"/>
</dbReference>
<dbReference type="PANTHER" id="PTHR35008">
    <property type="entry name" value="BLL4482 PROTEIN-RELATED"/>
    <property type="match status" value="1"/>
</dbReference>
<feature type="domain" description="Cytochrome c" evidence="6">
    <location>
        <begin position="315"/>
        <end position="405"/>
    </location>
</feature>
<evidence type="ECO:0000256" key="1">
    <source>
        <dbReference type="ARBA" id="ARBA00022617"/>
    </source>
</evidence>
<dbReference type="PIRSF" id="PIRSF000018">
    <property type="entry name" value="Mb_ADH_cyt_c"/>
    <property type="match status" value="1"/>
</dbReference>
<comment type="caution">
    <text evidence="7">The sequence shown here is derived from an EMBL/GenBank/DDBJ whole genome shotgun (WGS) entry which is preliminary data.</text>
</comment>
<dbReference type="OrthoDB" id="9809720at2"/>
<comment type="cofactor">
    <cofactor evidence="4">
        <name>heme c</name>
        <dbReference type="ChEBI" id="CHEBI:61717"/>
    </cofactor>
    <text evidence="4">Binds 3 heme c groups covalently per subunit.</text>
</comment>
<feature type="binding site" description="covalent" evidence="4">
    <location>
        <position position="200"/>
    </location>
    <ligand>
        <name>heme c</name>
        <dbReference type="ChEBI" id="CHEBI:61717"/>
        <label>2</label>
    </ligand>
</feature>
<organism evidence="7 8">
    <name type="scientific">Noviherbaspirillum cavernae</name>
    <dbReference type="NCBI Taxonomy" id="2320862"/>
    <lineage>
        <taxon>Bacteria</taxon>
        <taxon>Pseudomonadati</taxon>
        <taxon>Pseudomonadota</taxon>
        <taxon>Betaproteobacteria</taxon>
        <taxon>Burkholderiales</taxon>
        <taxon>Oxalobacteraceae</taxon>
        <taxon>Noviherbaspirillum</taxon>
    </lineage>
</organism>
<dbReference type="EMBL" id="QYUN01000002">
    <property type="protein sequence ID" value="RJG06107.1"/>
    <property type="molecule type" value="Genomic_DNA"/>
</dbReference>
<dbReference type="InterPro" id="IPR009056">
    <property type="entry name" value="Cyt_c-like_dom"/>
</dbReference>
<feature type="binding site" description="covalent" evidence="4">
    <location>
        <position position="203"/>
    </location>
    <ligand>
        <name>heme c</name>
        <dbReference type="ChEBI" id="CHEBI:61717"/>
        <label>2</label>
    </ligand>
</feature>
<feature type="binding site" description="covalent" evidence="4">
    <location>
        <position position="331"/>
    </location>
    <ligand>
        <name>heme c</name>
        <dbReference type="ChEBI" id="CHEBI:61717"/>
        <label>3</label>
    </ligand>
</feature>
<dbReference type="InterPro" id="IPR051459">
    <property type="entry name" value="Cytochrome_c-type_DH"/>
</dbReference>
<dbReference type="AlphaFoldDB" id="A0A418X0T2"/>
<protein>
    <submittedName>
        <fullName evidence="7">Cytochrome c</fullName>
    </submittedName>
</protein>
<dbReference type="PROSITE" id="PS51007">
    <property type="entry name" value="CYTC"/>
    <property type="match status" value="3"/>
</dbReference>
<evidence type="ECO:0000259" key="6">
    <source>
        <dbReference type="PROSITE" id="PS51007"/>
    </source>
</evidence>
<evidence type="ECO:0000313" key="7">
    <source>
        <dbReference type="EMBL" id="RJG06107.1"/>
    </source>
</evidence>
<dbReference type="RefSeq" id="WP_119738386.1">
    <property type="nucleotide sequence ID" value="NZ_QYUN01000002.1"/>
</dbReference>
<dbReference type="InterPro" id="IPR018130">
    <property type="entry name" value="Ribosomal_uS2_CS"/>
</dbReference>
<feature type="binding site" description="axial binding residue" evidence="5">
    <location>
        <position position="58"/>
    </location>
    <ligand>
        <name>heme c</name>
        <dbReference type="ChEBI" id="CHEBI:61717"/>
        <label>1</label>
    </ligand>
    <ligandPart>
        <name>Fe</name>
        <dbReference type="ChEBI" id="CHEBI:18248"/>
    </ligandPart>
</feature>
<feature type="binding site" description="covalent" evidence="4">
    <location>
        <position position="54"/>
    </location>
    <ligand>
        <name>heme c</name>
        <dbReference type="ChEBI" id="CHEBI:61717"/>
        <label>1</label>
    </ligand>
</feature>
<gene>
    <name evidence="7" type="ORF">D3870_08905</name>
</gene>
<dbReference type="GO" id="GO:0003735">
    <property type="term" value="F:structural constituent of ribosome"/>
    <property type="evidence" value="ECO:0007669"/>
    <property type="project" value="InterPro"/>
</dbReference>
<dbReference type="InterPro" id="IPR014353">
    <property type="entry name" value="Membr-bd_ADH_cyt_c"/>
</dbReference>
<dbReference type="PANTHER" id="PTHR35008:SF4">
    <property type="entry name" value="BLL4482 PROTEIN"/>
    <property type="match status" value="1"/>
</dbReference>
<dbReference type="PROSITE" id="PS00962">
    <property type="entry name" value="RIBOSOMAL_S2_1"/>
    <property type="match status" value="1"/>
</dbReference>
<dbReference type="Pfam" id="PF00034">
    <property type="entry name" value="Cytochrom_C"/>
    <property type="match status" value="1"/>
</dbReference>
<feature type="binding site" description="covalent" evidence="4">
    <location>
        <position position="328"/>
    </location>
    <ligand>
        <name>heme c</name>
        <dbReference type="ChEBI" id="CHEBI:61717"/>
        <label>3</label>
    </ligand>
</feature>
<dbReference type="GO" id="GO:0005840">
    <property type="term" value="C:ribosome"/>
    <property type="evidence" value="ECO:0007669"/>
    <property type="project" value="InterPro"/>
</dbReference>
<evidence type="ECO:0000256" key="4">
    <source>
        <dbReference type="PIRSR" id="PIRSR000018-50"/>
    </source>
</evidence>
<proteinExistence type="predicted"/>
<dbReference type="GO" id="GO:0009055">
    <property type="term" value="F:electron transfer activity"/>
    <property type="evidence" value="ECO:0007669"/>
    <property type="project" value="InterPro"/>
</dbReference>
<reference evidence="7 8" key="1">
    <citation type="submission" date="2018-09" db="EMBL/GenBank/DDBJ databases">
        <authorList>
            <person name="Zhu H."/>
        </authorList>
    </citation>
    <scope>NUCLEOTIDE SEQUENCE [LARGE SCALE GENOMIC DNA]</scope>
    <source>
        <strain evidence="7 8">K2R10-39</strain>
    </source>
</reference>
<dbReference type="GO" id="GO:0016020">
    <property type="term" value="C:membrane"/>
    <property type="evidence" value="ECO:0007669"/>
    <property type="project" value="InterPro"/>
</dbReference>
<keyword evidence="3 5" id="KW-0408">Iron</keyword>
<dbReference type="GO" id="GO:0016614">
    <property type="term" value="F:oxidoreductase activity, acting on CH-OH group of donors"/>
    <property type="evidence" value="ECO:0007669"/>
    <property type="project" value="InterPro"/>
</dbReference>
<dbReference type="GO" id="GO:0006412">
    <property type="term" value="P:translation"/>
    <property type="evidence" value="ECO:0007669"/>
    <property type="project" value="InterPro"/>
</dbReference>
<evidence type="ECO:0000256" key="3">
    <source>
        <dbReference type="ARBA" id="ARBA00023004"/>
    </source>
</evidence>
<evidence type="ECO:0000313" key="8">
    <source>
        <dbReference type="Proteomes" id="UP000285190"/>
    </source>
</evidence>
<feature type="binding site" description="axial binding residue" evidence="5">
    <location>
        <position position="332"/>
    </location>
    <ligand>
        <name>heme c</name>
        <dbReference type="ChEBI" id="CHEBI:61717"/>
        <label>3</label>
    </ligand>
    <ligandPart>
        <name>Fe</name>
        <dbReference type="ChEBI" id="CHEBI:18248"/>
    </ligandPart>
</feature>
<keyword evidence="8" id="KW-1185">Reference proteome</keyword>
<accession>A0A418X0T2</accession>
<dbReference type="GO" id="GO:0020037">
    <property type="term" value="F:heme binding"/>
    <property type="evidence" value="ECO:0007669"/>
    <property type="project" value="InterPro"/>
</dbReference>
<feature type="domain" description="Cytochrome c" evidence="6">
    <location>
        <begin position="185"/>
        <end position="295"/>
    </location>
</feature>
<feature type="domain" description="Cytochrome c" evidence="6">
    <location>
        <begin position="40"/>
        <end position="143"/>
    </location>
</feature>
<sequence length="426" mass="46240">MKRIFLVIAIILVAVLGAGLYLGLAEDKGSASQPATNAAQMIERGSYLVRAGDCLACHTVRGGAPFAGGRGIETPFGTIYSSNITPDTATGIGSWTADDFWRAIHNGKGRDGKLLYPAFPYPNYTMVTRADADAMFAYFRTLAPVVQQDREPELRFPFNQRNLLVAWRALYFRPGEFKPEQSRSVEWNRGAYLVQGLGHCNACHTARNILGATETKNDLGGAVIPISNWYAPSLTSESEAGLGSWELQHIADLLRTGVSARGVASGPMAEVVRESLQHLTESDIRAMSTYLRSLPQTPEEDDTHTMVAAKPENQYALKLGAAIYQKHCVECHKPSGAGEPPGFPALAGNRAIQLDTFVNPVRAVLHGGYPPSTEGNPRPYGMPPFGAILNDQEVAAVVSYIRNSWGNHAAMVYPAQVTRLRSVPLE</sequence>
<dbReference type="SUPFAM" id="SSF46626">
    <property type="entry name" value="Cytochrome c"/>
    <property type="match status" value="3"/>
</dbReference>
<dbReference type="GO" id="GO:0005506">
    <property type="term" value="F:iron ion binding"/>
    <property type="evidence" value="ECO:0007669"/>
    <property type="project" value="InterPro"/>
</dbReference>
<evidence type="ECO:0000256" key="2">
    <source>
        <dbReference type="ARBA" id="ARBA00022723"/>
    </source>
</evidence>
<name>A0A418X0T2_9BURK</name>
<dbReference type="Gene3D" id="1.10.760.10">
    <property type="entry name" value="Cytochrome c-like domain"/>
    <property type="match status" value="3"/>
</dbReference>
<keyword evidence="1 4" id="KW-0349">Heme</keyword>